<gene>
    <name evidence="3" type="ORF">ARALYDRAFT_333307</name>
</gene>
<feature type="domain" description="Neprosin PEP catalytic" evidence="2">
    <location>
        <begin position="87"/>
        <end position="335"/>
    </location>
</feature>
<evidence type="ECO:0000313" key="3">
    <source>
        <dbReference type="EMBL" id="EFH38781.1"/>
    </source>
</evidence>
<evidence type="ECO:0000256" key="1">
    <source>
        <dbReference type="SAM" id="MobiDB-lite"/>
    </source>
</evidence>
<dbReference type="Gene3D" id="3.90.1320.10">
    <property type="entry name" value="Outer-capsid protein sigma 3, large lobe"/>
    <property type="match status" value="1"/>
</dbReference>
<evidence type="ECO:0000259" key="2">
    <source>
        <dbReference type="PROSITE" id="PS52045"/>
    </source>
</evidence>
<dbReference type="AlphaFoldDB" id="D7MXF1"/>
<dbReference type="PROSITE" id="PS52045">
    <property type="entry name" value="NEPROSIN_PEP_CD"/>
    <property type="match status" value="1"/>
</dbReference>
<organism evidence="4">
    <name type="scientific">Arabidopsis lyrata subsp. lyrata</name>
    <name type="common">Lyre-leaved rock-cress</name>
    <dbReference type="NCBI Taxonomy" id="81972"/>
    <lineage>
        <taxon>Eukaryota</taxon>
        <taxon>Viridiplantae</taxon>
        <taxon>Streptophyta</taxon>
        <taxon>Embryophyta</taxon>
        <taxon>Tracheophyta</taxon>
        <taxon>Spermatophyta</taxon>
        <taxon>Magnoliopsida</taxon>
        <taxon>eudicotyledons</taxon>
        <taxon>Gunneridae</taxon>
        <taxon>Pentapetalae</taxon>
        <taxon>rosids</taxon>
        <taxon>malvids</taxon>
        <taxon>Brassicales</taxon>
        <taxon>Brassicaceae</taxon>
        <taxon>Camelineae</taxon>
        <taxon>Arabidopsis</taxon>
    </lineage>
</organism>
<accession>D7MXF1</accession>
<dbReference type="STRING" id="81972.D7MXF1"/>
<dbReference type="eggNOG" id="ENOG502QSP9">
    <property type="taxonomic scope" value="Eukaryota"/>
</dbReference>
<dbReference type="InterPro" id="IPR053168">
    <property type="entry name" value="Glutamic_endopeptidase"/>
</dbReference>
<proteinExistence type="predicted"/>
<feature type="region of interest" description="Disordered" evidence="1">
    <location>
        <begin position="73"/>
        <end position="94"/>
    </location>
</feature>
<dbReference type="EMBL" id="GL348982">
    <property type="protein sequence ID" value="EFH38781.1"/>
    <property type="molecule type" value="Genomic_DNA"/>
</dbReference>
<dbReference type="InterPro" id="IPR025521">
    <property type="entry name" value="Neprosin_propep"/>
</dbReference>
<sequence>MISLSSEGEDVDCYDKMKQPAFDNPLLKNHKFQEMPSEFPKGIKTIQKGKRKQTLESHISFAKCPHGTVPIRSNNATVNHRKQPDSSSYQGGHEPIWKPQTTPKFYGTKAIVNVWDPELEKGAEEMSISQIWLASGEYKSGDLNTIEAGWQVLPQLYNDTKPRLFLFWTSNAYRTGCYNVRCAGFVQTSSSIVVGGSISPVSSYGGSQFEIAIQVWKDREYGNWWLSLGSNNELVGYWPAEIFTTLADHASVVQWGGEVVNWQRFGRHTTTQMGSGHFPEEGFGKSSYFCNLETVDINNSLQPVQELKRLVTNPAYYDVKDLYTEDTFFLRGARI</sequence>
<dbReference type="Proteomes" id="UP000008694">
    <property type="component" value="Unassembled WGS sequence"/>
</dbReference>
<dbReference type="InterPro" id="IPR004314">
    <property type="entry name" value="Neprosin"/>
</dbReference>
<dbReference type="Pfam" id="PF03080">
    <property type="entry name" value="Neprosin"/>
    <property type="match status" value="1"/>
</dbReference>
<evidence type="ECO:0000313" key="4">
    <source>
        <dbReference type="Proteomes" id="UP000008694"/>
    </source>
</evidence>
<keyword evidence="4" id="KW-1185">Reference proteome</keyword>
<dbReference type="HOGENOM" id="CLU_030538_1_1_1"/>
<dbReference type="Gramene" id="fgenesh1_pm.C_scaffold_379000001">
    <property type="protein sequence ID" value="fgenesh1_pm.C_scaffold_379000001"/>
    <property type="gene ID" value="fgenesh1_pm.C_scaffold_379000001"/>
</dbReference>
<dbReference type="Pfam" id="PF14365">
    <property type="entry name" value="Neprosin_AP"/>
    <property type="match status" value="1"/>
</dbReference>
<dbReference type="PANTHER" id="PTHR31589:SF222">
    <property type="entry name" value="RRM DOMAIN-CONTAINING PROTEIN"/>
    <property type="match status" value="1"/>
</dbReference>
<name>D7MXF1_ARALL</name>
<dbReference type="PANTHER" id="PTHR31589">
    <property type="entry name" value="PROTEIN, PUTATIVE (DUF239)-RELATED-RELATED"/>
    <property type="match status" value="1"/>
</dbReference>
<protein>
    <recommendedName>
        <fullName evidence="2">Neprosin PEP catalytic domain-containing protein</fullName>
    </recommendedName>
</protein>
<reference evidence="4" key="1">
    <citation type="journal article" date="2011" name="Nat. Genet.">
        <title>The Arabidopsis lyrata genome sequence and the basis of rapid genome size change.</title>
        <authorList>
            <person name="Hu T.T."/>
            <person name="Pattyn P."/>
            <person name="Bakker E.G."/>
            <person name="Cao J."/>
            <person name="Cheng J.-F."/>
            <person name="Clark R.M."/>
            <person name="Fahlgren N."/>
            <person name="Fawcett J.A."/>
            <person name="Grimwood J."/>
            <person name="Gundlach H."/>
            <person name="Haberer G."/>
            <person name="Hollister J.D."/>
            <person name="Ossowski S."/>
            <person name="Ottilar R.P."/>
            <person name="Salamov A.A."/>
            <person name="Schneeberger K."/>
            <person name="Spannagl M."/>
            <person name="Wang X."/>
            <person name="Yang L."/>
            <person name="Nasrallah M.E."/>
            <person name="Bergelson J."/>
            <person name="Carrington J.C."/>
            <person name="Gaut B.S."/>
            <person name="Schmutz J."/>
            <person name="Mayer K.F.X."/>
            <person name="Van de Peer Y."/>
            <person name="Grigoriev I.V."/>
            <person name="Nordborg M."/>
            <person name="Weigel D."/>
            <person name="Guo Y.-L."/>
        </authorList>
    </citation>
    <scope>NUCLEOTIDE SEQUENCE [LARGE SCALE GENOMIC DNA]</scope>
    <source>
        <strain evidence="4">cv. MN47</strain>
    </source>
</reference>